<gene>
    <name evidence="3" type="ORF">IHE29_09150</name>
</gene>
<feature type="signal peptide" evidence="2">
    <location>
        <begin position="1"/>
        <end position="19"/>
    </location>
</feature>
<feature type="region of interest" description="Disordered" evidence="1">
    <location>
        <begin position="44"/>
        <end position="92"/>
    </location>
</feature>
<feature type="compositionally biased region" description="Low complexity" evidence="1">
    <location>
        <begin position="75"/>
        <end position="92"/>
    </location>
</feature>
<organism evidence="3 4">
    <name type="scientific">Mycetohabitans rhizoxinica</name>
    <dbReference type="NCBI Taxonomy" id="412963"/>
    <lineage>
        <taxon>Bacteria</taxon>
        <taxon>Pseudomonadati</taxon>
        <taxon>Pseudomonadota</taxon>
        <taxon>Betaproteobacteria</taxon>
        <taxon>Burkholderiales</taxon>
        <taxon>Burkholderiaceae</taxon>
        <taxon>Mycetohabitans</taxon>
    </lineage>
</organism>
<proteinExistence type="predicted"/>
<evidence type="ECO:0000256" key="1">
    <source>
        <dbReference type="SAM" id="MobiDB-lite"/>
    </source>
</evidence>
<evidence type="ECO:0000313" key="4">
    <source>
        <dbReference type="Proteomes" id="UP001493153"/>
    </source>
</evidence>
<keyword evidence="2" id="KW-0732">Signal</keyword>
<feature type="compositionally biased region" description="Basic residues" evidence="1">
    <location>
        <begin position="61"/>
        <end position="74"/>
    </location>
</feature>
<dbReference type="EMBL" id="CP062176">
    <property type="protein sequence ID" value="WXK39427.1"/>
    <property type="molecule type" value="Genomic_DNA"/>
</dbReference>
<dbReference type="RefSeq" id="WP_237070304.1">
    <property type="nucleotide sequence ID" value="NZ_CP062176.1"/>
</dbReference>
<protein>
    <submittedName>
        <fullName evidence="3">Uncharacterized protein</fullName>
    </submittedName>
</protein>
<evidence type="ECO:0000256" key="2">
    <source>
        <dbReference type="SAM" id="SignalP"/>
    </source>
</evidence>
<accession>A0ABZ2PX32</accession>
<sequence>MKKVSLALLVSLFAATAYAQTDRGVTMSTDPAKAADVEQRAQALEAAQSEAPVAPAPTHAPAKHRKAAKQHKAGHAQQAFEAGAAAPSAASQ</sequence>
<evidence type="ECO:0000313" key="3">
    <source>
        <dbReference type="EMBL" id="WXK39427.1"/>
    </source>
</evidence>
<reference evidence="3 4" key="1">
    <citation type="submission" date="2020-09" db="EMBL/GenBank/DDBJ databases">
        <title>Genome sequences of Mycetohabitans spp.</title>
        <authorList>
            <person name="Carter M.E."/>
            <person name="Carpenter S.C.D."/>
            <person name="Bogdanove A.J."/>
        </authorList>
    </citation>
    <scope>NUCLEOTIDE SEQUENCE [LARGE SCALE GENOMIC DNA]</scope>
    <source>
        <strain evidence="3 4">B12</strain>
    </source>
</reference>
<keyword evidence="4" id="KW-1185">Reference proteome</keyword>
<name>A0ABZ2PX32_9BURK</name>
<feature type="compositionally biased region" description="Low complexity" evidence="1">
    <location>
        <begin position="51"/>
        <end position="60"/>
    </location>
</feature>
<dbReference type="Proteomes" id="UP001493153">
    <property type="component" value="Chromosome"/>
</dbReference>
<feature type="chain" id="PRO_5046017407" evidence="2">
    <location>
        <begin position="20"/>
        <end position="92"/>
    </location>
</feature>